<feature type="transmembrane region" description="Helical" evidence="7">
    <location>
        <begin position="224"/>
        <end position="243"/>
    </location>
</feature>
<dbReference type="RefSeq" id="WP_221330875.1">
    <property type="nucleotide sequence ID" value="NZ_BONT01000088.1"/>
</dbReference>
<keyword evidence="3" id="KW-1003">Cell membrane</keyword>
<dbReference type="InterPro" id="IPR035906">
    <property type="entry name" value="MetI-like_sf"/>
</dbReference>
<keyword evidence="2 7" id="KW-0813">Transport</keyword>
<comment type="similarity">
    <text evidence="7">Belongs to the binding-protein-dependent transport system permease family.</text>
</comment>
<comment type="subcellular location">
    <subcellularLocation>
        <location evidence="7">Cell membrane</location>
        <topology evidence="7">Multi-pass membrane protein</topology>
    </subcellularLocation>
    <subcellularLocation>
        <location evidence="1">Membrane</location>
        <topology evidence="1">Multi-pass membrane protein</topology>
    </subcellularLocation>
</comment>
<dbReference type="EMBL" id="JACHGT010000004">
    <property type="protein sequence ID" value="MBB6034563.1"/>
    <property type="molecule type" value="Genomic_DNA"/>
</dbReference>
<evidence type="ECO:0000259" key="8">
    <source>
        <dbReference type="PROSITE" id="PS50928"/>
    </source>
</evidence>
<dbReference type="GO" id="GO:0043190">
    <property type="term" value="C:ATP-binding cassette (ABC) transporter complex"/>
    <property type="evidence" value="ECO:0007669"/>
    <property type="project" value="TreeGrafter"/>
</dbReference>
<evidence type="ECO:0000256" key="1">
    <source>
        <dbReference type="ARBA" id="ARBA00004141"/>
    </source>
</evidence>
<dbReference type="Pfam" id="PF00528">
    <property type="entry name" value="BPD_transp_1"/>
    <property type="match status" value="1"/>
</dbReference>
<keyword evidence="4 7" id="KW-0812">Transmembrane</keyword>
<keyword evidence="6 7" id="KW-0472">Membrane</keyword>
<dbReference type="PANTHER" id="PTHR47737:SF1">
    <property type="entry name" value="GLYCINE BETAINE_PROLINE BETAINE TRANSPORT SYSTEM PERMEASE PROTEIN PROW"/>
    <property type="match status" value="1"/>
</dbReference>
<dbReference type="FunFam" id="1.10.3720.10:FF:000001">
    <property type="entry name" value="Glycine betaine ABC transporter, permease"/>
    <property type="match status" value="1"/>
</dbReference>
<feature type="domain" description="ABC transmembrane type-1" evidence="8">
    <location>
        <begin position="98"/>
        <end position="277"/>
    </location>
</feature>
<comment type="caution">
    <text evidence="9">The sequence shown here is derived from an EMBL/GenBank/DDBJ whole genome shotgun (WGS) entry which is preliminary data.</text>
</comment>
<sequence length="296" mass="31075">MITADRPLDGLIPEVPIGDVFEAIVTWSKNNLGPLVDTTKTIVEALTSGLSDLLLLAPPIAMVVVFAGLGLWLRGWKFGLGVLIAMGLVSGLPYWEQTMQTLAQVLVASALALLIAVPIGVLAAENRRFSVVVRPVLDFMQTMPAFVYLIPAVSLYSIGVVPGVLATVVFCMPPGVRLTELGLRQVDKEVVEAGESFGASPAAILGRIKLPLAMPTIMAGVNQVIMLALSMVVIAGMVGAEGLGSVIKESVDRLLIGKGFTAGAAVVVLAIFLDRVTDALGSRTKVAKAKRLTSHV</sequence>
<gene>
    <name evidence="9" type="ORF">HNR73_002413</name>
</gene>
<proteinExistence type="inferred from homology"/>
<evidence type="ECO:0000256" key="6">
    <source>
        <dbReference type="ARBA" id="ARBA00023136"/>
    </source>
</evidence>
<accession>A0A841FHX5</accession>
<feature type="transmembrane region" description="Helical" evidence="7">
    <location>
        <begin position="101"/>
        <end position="124"/>
    </location>
</feature>
<evidence type="ECO:0000256" key="7">
    <source>
        <dbReference type="RuleBase" id="RU363032"/>
    </source>
</evidence>
<feature type="transmembrane region" description="Helical" evidence="7">
    <location>
        <begin position="78"/>
        <end position="95"/>
    </location>
</feature>
<dbReference type="CDD" id="cd06261">
    <property type="entry name" value="TM_PBP2"/>
    <property type="match status" value="1"/>
</dbReference>
<dbReference type="GO" id="GO:0015871">
    <property type="term" value="P:choline transport"/>
    <property type="evidence" value="ECO:0007669"/>
    <property type="project" value="TreeGrafter"/>
</dbReference>
<evidence type="ECO:0000313" key="9">
    <source>
        <dbReference type="EMBL" id="MBB6034563.1"/>
    </source>
</evidence>
<dbReference type="SUPFAM" id="SSF161098">
    <property type="entry name" value="MetI-like"/>
    <property type="match status" value="1"/>
</dbReference>
<dbReference type="AlphaFoldDB" id="A0A841FHX5"/>
<feature type="transmembrane region" description="Helical" evidence="7">
    <location>
        <begin position="53"/>
        <end position="73"/>
    </location>
</feature>
<reference evidence="9 10" key="1">
    <citation type="submission" date="2020-08" db="EMBL/GenBank/DDBJ databases">
        <title>Genomic Encyclopedia of Type Strains, Phase IV (KMG-IV): sequencing the most valuable type-strain genomes for metagenomic binning, comparative biology and taxonomic classification.</title>
        <authorList>
            <person name="Goeker M."/>
        </authorList>
    </citation>
    <scope>NUCLEOTIDE SEQUENCE [LARGE SCALE GENOMIC DNA]</scope>
    <source>
        <strain evidence="9 10">YIM 65646</strain>
    </source>
</reference>
<name>A0A841FHX5_9ACTN</name>
<dbReference type="GO" id="GO:0015226">
    <property type="term" value="F:carnitine transmembrane transporter activity"/>
    <property type="evidence" value="ECO:0007669"/>
    <property type="project" value="TreeGrafter"/>
</dbReference>
<keyword evidence="10" id="KW-1185">Reference proteome</keyword>
<keyword evidence="5 7" id="KW-1133">Transmembrane helix</keyword>
<evidence type="ECO:0000256" key="2">
    <source>
        <dbReference type="ARBA" id="ARBA00022448"/>
    </source>
</evidence>
<dbReference type="GO" id="GO:0005275">
    <property type="term" value="F:amine transmembrane transporter activity"/>
    <property type="evidence" value="ECO:0007669"/>
    <property type="project" value="TreeGrafter"/>
</dbReference>
<evidence type="ECO:0000313" key="10">
    <source>
        <dbReference type="Proteomes" id="UP000548476"/>
    </source>
</evidence>
<evidence type="ECO:0000256" key="4">
    <source>
        <dbReference type="ARBA" id="ARBA00022692"/>
    </source>
</evidence>
<feature type="transmembrane region" description="Helical" evidence="7">
    <location>
        <begin position="255"/>
        <end position="273"/>
    </location>
</feature>
<evidence type="ECO:0000256" key="5">
    <source>
        <dbReference type="ARBA" id="ARBA00022989"/>
    </source>
</evidence>
<organism evidence="9 10">
    <name type="scientific">Phytomonospora endophytica</name>
    <dbReference type="NCBI Taxonomy" id="714109"/>
    <lineage>
        <taxon>Bacteria</taxon>
        <taxon>Bacillati</taxon>
        <taxon>Actinomycetota</taxon>
        <taxon>Actinomycetes</taxon>
        <taxon>Micromonosporales</taxon>
        <taxon>Micromonosporaceae</taxon>
        <taxon>Phytomonospora</taxon>
    </lineage>
</organism>
<feature type="transmembrane region" description="Helical" evidence="7">
    <location>
        <begin position="145"/>
        <end position="170"/>
    </location>
</feature>
<dbReference type="Gene3D" id="1.10.3720.10">
    <property type="entry name" value="MetI-like"/>
    <property type="match status" value="1"/>
</dbReference>
<dbReference type="PANTHER" id="PTHR47737">
    <property type="entry name" value="GLYCINE BETAINE/PROLINE BETAINE TRANSPORT SYSTEM PERMEASE PROTEIN PROW"/>
    <property type="match status" value="1"/>
</dbReference>
<dbReference type="Proteomes" id="UP000548476">
    <property type="component" value="Unassembled WGS sequence"/>
</dbReference>
<protein>
    <submittedName>
        <fullName evidence="9">ABC-type proline/glycine betaine transport system permease subunit</fullName>
    </submittedName>
</protein>
<dbReference type="InterPro" id="IPR000515">
    <property type="entry name" value="MetI-like"/>
</dbReference>
<evidence type="ECO:0000256" key="3">
    <source>
        <dbReference type="ARBA" id="ARBA00022475"/>
    </source>
</evidence>
<dbReference type="GO" id="GO:0031460">
    <property type="term" value="P:glycine betaine transport"/>
    <property type="evidence" value="ECO:0007669"/>
    <property type="project" value="TreeGrafter"/>
</dbReference>
<dbReference type="PROSITE" id="PS50928">
    <property type="entry name" value="ABC_TM1"/>
    <property type="match status" value="1"/>
</dbReference>